<dbReference type="InterPro" id="IPR027417">
    <property type="entry name" value="P-loop_NTPase"/>
</dbReference>
<dbReference type="PROSITE" id="PS00676">
    <property type="entry name" value="SIGMA54_INTERACT_2"/>
    <property type="match status" value="1"/>
</dbReference>
<dbReference type="Pfam" id="PF00158">
    <property type="entry name" value="Sigma54_activat"/>
    <property type="match status" value="1"/>
</dbReference>
<dbReference type="SUPFAM" id="SSF52172">
    <property type="entry name" value="CheY-like"/>
    <property type="match status" value="1"/>
</dbReference>
<protein>
    <submittedName>
        <fullName evidence="11">Putative sensory histidine kinase YfhA</fullName>
    </submittedName>
</protein>
<dbReference type="AlphaFoldDB" id="A0A345IPZ3"/>
<dbReference type="SMART" id="SM00448">
    <property type="entry name" value="REC"/>
    <property type="match status" value="1"/>
</dbReference>
<proteinExistence type="predicted"/>
<dbReference type="PROSITE" id="PS50045">
    <property type="entry name" value="SIGMA54_INTERACT_4"/>
    <property type="match status" value="1"/>
</dbReference>
<evidence type="ECO:0000256" key="3">
    <source>
        <dbReference type="ARBA" id="ARBA00022840"/>
    </source>
</evidence>
<dbReference type="EMBL" id="MH460880">
    <property type="protein sequence ID" value="AXH01915.1"/>
    <property type="molecule type" value="Genomic_DNA"/>
</dbReference>
<keyword evidence="3" id="KW-0067">ATP-binding</keyword>
<evidence type="ECO:0000256" key="5">
    <source>
        <dbReference type="ARBA" id="ARBA00023015"/>
    </source>
</evidence>
<dbReference type="InterPro" id="IPR011006">
    <property type="entry name" value="CheY-like_superfamily"/>
</dbReference>
<dbReference type="Pfam" id="PF00072">
    <property type="entry name" value="Response_reg"/>
    <property type="match status" value="1"/>
</dbReference>
<dbReference type="SUPFAM" id="SSF52540">
    <property type="entry name" value="P-loop containing nucleoside triphosphate hydrolases"/>
    <property type="match status" value="1"/>
</dbReference>
<dbReference type="InterPro" id="IPR025662">
    <property type="entry name" value="Sigma_54_int_dom_ATP-bd_1"/>
</dbReference>
<dbReference type="InterPro" id="IPR001789">
    <property type="entry name" value="Sig_transdc_resp-reg_receiver"/>
</dbReference>
<reference evidence="11" key="1">
    <citation type="submission" date="2018-06" db="EMBL/GenBank/DDBJ databases">
        <title>SME-4 producing Serratia marcescens from Argentina and comparison with genomes of other SME-producers.</title>
        <authorList>
            <person name="Dabos L."/>
            <person name="Patino Navarrete R."/>
            <person name="Naas T."/>
        </authorList>
    </citation>
    <scope>NUCLEOTIDE SEQUENCE</scope>
    <source>
        <strain evidence="11">CHE4</strain>
    </source>
</reference>
<dbReference type="NCBIfam" id="NF011695">
    <property type="entry name" value="PRK15115.1"/>
    <property type="match status" value="1"/>
</dbReference>
<dbReference type="GO" id="GO:0003677">
    <property type="term" value="F:DNA binding"/>
    <property type="evidence" value="ECO:0007669"/>
    <property type="project" value="UniProtKB-KW"/>
</dbReference>
<dbReference type="FunFam" id="3.40.50.2300:FF:000018">
    <property type="entry name" value="DNA-binding transcriptional regulator NtrC"/>
    <property type="match status" value="1"/>
</dbReference>
<dbReference type="Gene3D" id="3.40.50.300">
    <property type="entry name" value="P-loop containing nucleotide triphosphate hydrolases"/>
    <property type="match status" value="1"/>
</dbReference>
<accession>A0A345IPZ3</accession>
<evidence type="ECO:0000259" key="9">
    <source>
        <dbReference type="PROSITE" id="PS50045"/>
    </source>
</evidence>
<dbReference type="PANTHER" id="PTHR32071">
    <property type="entry name" value="TRANSCRIPTIONAL REGULATORY PROTEIN"/>
    <property type="match status" value="1"/>
</dbReference>
<dbReference type="PROSITE" id="PS00675">
    <property type="entry name" value="SIGMA54_INTERACT_1"/>
    <property type="match status" value="1"/>
</dbReference>
<evidence type="ECO:0000256" key="7">
    <source>
        <dbReference type="ARBA" id="ARBA00023163"/>
    </source>
</evidence>
<dbReference type="FunFam" id="1.10.10.60:FF:000111">
    <property type="entry name" value="Two-component system response regulator GlrR"/>
    <property type="match status" value="1"/>
</dbReference>
<dbReference type="GO" id="GO:0000160">
    <property type="term" value="P:phosphorelay signal transduction system"/>
    <property type="evidence" value="ECO:0007669"/>
    <property type="project" value="UniProtKB-KW"/>
</dbReference>
<dbReference type="GO" id="GO:0016301">
    <property type="term" value="F:kinase activity"/>
    <property type="evidence" value="ECO:0007669"/>
    <property type="project" value="UniProtKB-KW"/>
</dbReference>
<dbReference type="InterPro" id="IPR003593">
    <property type="entry name" value="AAA+_ATPase"/>
</dbReference>
<feature type="modified residue" description="4-aspartylphosphate" evidence="8">
    <location>
        <position position="57"/>
    </location>
</feature>
<dbReference type="PROSITE" id="PS50110">
    <property type="entry name" value="RESPONSE_REGULATORY"/>
    <property type="match status" value="1"/>
</dbReference>
<dbReference type="PROSITE" id="PS00688">
    <property type="entry name" value="SIGMA54_INTERACT_3"/>
    <property type="match status" value="1"/>
</dbReference>
<keyword evidence="6" id="KW-0238">DNA-binding</keyword>
<dbReference type="SUPFAM" id="SSF46689">
    <property type="entry name" value="Homeodomain-like"/>
    <property type="match status" value="1"/>
</dbReference>
<feature type="domain" description="Response regulatory" evidence="10">
    <location>
        <begin position="8"/>
        <end position="122"/>
    </location>
</feature>
<feature type="domain" description="Sigma-54 factor interaction" evidence="9">
    <location>
        <begin position="138"/>
        <end position="367"/>
    </location>
</feature>
<dbReference type="InterPro" id="IPR009057">
    <property type="entry name" value="Homeodomain-like_sf"/>
</dbReference>
<dbReference type="Pfam" id="PF25601">
    <property type="entry name" value="AAA_lid_14"/>
    <property type="match status" value="1"/>
</dbReference>
<evidence type="ECO:0000256" key="4">
    <source>
        <dbReference type="ARBA" id="ARBA00023012"/>
    </source>
</evidence>
<dbReference type="FunFam" id="3.40.50.300:FF:000006">
    <property type="entry name" value="DNA-binding transcriptional regulator NtrC"/>
    <property type="match status" value="1"/>
</dbReference>
<keyword evidence="2" id="KW-0547">Nucleotide-binding</keyword>
<evidence type="ECO:0000256" key="2">
    <source>
        <dbReference type="ARBA" id="ARBA00022741"/>
    </source>
</evidence>
<dbReference type="GO" id="GO:0005524">
    <property type="term" value="F:ATP binding"/>
    <property type="evidence" value="ECO:0007669"/>
    <property type="project" value="UniProtKB-KW"/>
</dbReference>
<evidence type="ECO:0000313" key="11">
    <source>
        <dbReference type="EMBL" id="AXH01915.1"/>
    </source>
</evidence>
<dbReference type="Gene3D" id="1.10.8.60">
    <property type="match status" value="1"/>
</dbReference>
<keyword evidence="7" id="KW-0804">Transcription</keyword>
<dbReference type="CDD" id="cd00009">
    <property type="entry name" value="AAA"/>
    <property type="match status" value="1"/>
</dbReference>
<dbReference type="Gene3D" id="3.40.50.2300">
    <property type="match status" value="1"/>
</dbReference>
<keyword evidence="4" id="KW-0902">Two-component regulatory system</keyword>
<dbReference type="InterPro" id="IPR058031">
    <property type="entry name" value="AAA_lid_NorR"/>
</dbReference>
<dbReference type="GO" id="GO:0006355">
    <property type="term" value="P:regulation of DNA-templated transcription"/>
    <property type="evidence" value="ECO:0007669"/>
    <property type="project" value="InterPro"/>
</dbReference>
<evidence type="ECO:0000256" key="8">
    <source>
        <dbReference type="PROSITE-ProRule" id="PRU00169"/>
    </source>
</evidence>
<evidence type="ECO:0000256" key="1">
    <source>
        <dbReference type="ARBA" id="ARBA00022553"/>
    </source>
</evidence>
<name>A0A345IPZ3_SERMA</name>
<organism evidence="11">
    <name type="scientific">Serratia marcescens</name>
    <dbReference type="NCBI Taxonomy" id="615"/>
    <lineage>
        <taxon>Bacteria</taxon>
        <taxon>Pseudomonadati</taxon>
        <taxon>Pseudomonadota</taxon>
        <taxon>Gammaproteobacteria</taxon>
        <taxon>Enterobacterales</taxon>
        <taxon>Yersiniaceae</taxon>
        <taxon>Serratia</taxon>
    </lineage>
</organism>
<evidence type="ECO:0000256" key="6">
    <source>
        <dbReference type="ARBA" id="ARBA00023125"/>
    </source>
</evidence>
<dbReference type="Gene3D" id="1.10.10.60">
    <property type="entry name" value="Homeodomain-like"/>
    <property type="match status" value="1"/>
</dbReference>
<dbReference type="InterPro" id="IPR025943">
    <property type="entry name" value="Sigma_54_int_dom_ATP-bd_2"/>
</dbReference>
<sequence length="446" mass="49170">MTARKPANLLLVDDDPSLLKLLGMRLTSEGFHVTTAESGQEALRLLAREQIDLVISDLRMDEMDGMALFAEIQKHQPGMPVIILTAHGSIPDAVAATQQGVFSFLTKPVDRDALYKAIDEALALSATPAGDDAWREDIVTRSPLMLRLLEQVKMVAQSDVSVLINGQSGTGKEVVAQAIHAASPRAGKAFIAINCGALPEQLLESELFGHAKGAFTGAVSSREGLFQAAAGGTLFLDEIGDMPLSLQVKLLRVLQERKVRPLGSNRDLDIDVRIISATHRDLQKAMAKNEFREDLYYRLNVVNLKIPALNERAEDIPLLANHLLREAAQRHKPFVRSFSTDAMKRLMTDSWPGNVRQLVNVIEQCVALTSAPVIGEALVEQALEGENTALPTFAEARNQFELHYLRKLLQITKGNVTQAARMAGRNRTEFYKLLSRHELDANDFKE</sequence>
<evidence type="ECO:0000259" key="10">
    <source>
        <dbReference type="PROSITE" id="PS50110"/>
    </source>
</evidence>
<keyword evidence="11" id="KW-0808">Transferase</keyword>
<keyword evidence="5" id="KW-0805">Transcription regulation</keyword>
<keyword evidence="11" id="KW-0418">Kinase</keyword>
<dbReference type="RefSeq" id="WP_122019373.1">
    <property type="nucleotide sequence ID" value="NZ_NTFM01000009.1"/>
</dbReference>
<dbReference type="InterPro" id="IPR002078">
    <property type="entry name" value="Sigma_54_int"/>
</dbReference>
<dbReference type="PANTHER" id="PTHR32071:SF116">
    <property type="entry name" value="TRANSCRIPTIONAL REGULATORY PROTEIN GLRR"/>
    <property type="match status" value="1"/>
</dbReference>
<keyword evidence="1 8" id="KW-0597">Phosphoprotein</keyword>
<dbReference type="SMART" id="SM00382">
    <property type="entry name" value="AAA"/>
    <property type="match status" value="1"/>
</dbReference>
<dbReference type="InterPro" id="IPR025944">
    <property type="entry name" value="Sigma_54_int_dom_CS"/>
</dbReference>